<dbReference type="EMBL" id="WUMU01000017">
    <property type="protein sequence ID" value="MXN19314.1"/>
    <property type="molecule type" value="Genomic_DNA"/>
</dbReference>
<organism evidence="2 3">
    <name type="scientific">Pseudooceanicola albus</name>
    <dbReference type="NCBI Taxonomy" id="2692189"/>
    <lineage>
        <taxon>Bacteria</taxon>
        <taxon>Pseudomonadati</taxon>
        <taxon>Pseudomonadota</taxon>
        <taxon>Alphaproteobacteria</taxon>
        <taxon>Rhodobacterales</taxon>
        <taxon>Paracoccaceae</taxon>
        <taxon>Pseudooceanicola</taxon>
    </lineage>
</organism>
<proteinExistence type="predicted"/>
<keyword evidence="3" id="KW-1185">Reference proteome</keyword>
<gene>
    <name evidence="2" type="ORF">GR170_15870</name>
</gene>
<evidence type="ECO:0000256" key="1">
    <source>
        <dbReference type="SAM" id="MobiDB-lite"/>
    </source>
</evidence>
<dbReference type="Proteomes" id="UP000477911">
    <property type="component" value="Unassembled WGS sequence"/>
</dbReference>
<name>A0A6L7G4M1_9RHOB</name>
<comment type="caution">
    <text evidence="2">The sequence shown here is derived from an EMBL/GenBank/DDBJ whole genome shotgun (WGS) entry which is preliminary data.</text>
</comment>
<sequence>MPVGAVSAGTTLSDPTGNMPPVTAPTRTETVALQPLPVPERRPQASPRSATAREDSTPVPIEQALVEADRANNGSPSGMDRMSLFRGLVAEAEANGANIPGGSSRLYVMVQRLFSMVQSQGRAA</sequence>
<protein>
    <submittedName>
        <fullName evidence="2">Uncharacterized protein</fullName>
    </submittedName>
</protein>
<dbReference type="RefSeq" id="WP_160895427.1">
    <property type="nucleotide sequence ID" value="NZ_WUMU01000017.1"/>
</dbReference>
<dbReference type="AlphaFoldDB" id="A0A6L7G4M1"/>
<evidence type="ECO:0000313" key="3">
    <source>
        <dbReference type="Proteomes" id="UP000477911"/>
    </source>
</evidence>
<accession>A0A6L7G4M1</accession>
<reference evidence="2 3" key="1">
    <citation type="submission" date="2019-12" db="EMBL/GenBank/DDBJ databases">
        <authorList>
            <person name="Li M."/>
        </authorList>
    </citation>
    <scope>NUCLEOTIDE SEQUENCE [LARGE SCALE GENOMIC DNA]</scope>
    <source>
        <strain evidence="2 3">GBMRC 2024</strain>
    </source>
</reference>
<feature type="region of interest" description="Disordered" evidence="1">
    <location>
        <begin position="1"/>
        <end position="79"/>
    </location>
</feature>
<evidence type="ECO:0000313" key="2">
    <source>
        <dbReference type="EMBL" id="MXN19314.1"/>
    </source>
</evidence>